<keyword evidence="4" id="KW-0804">Transcription</keyword>
<dbReference type="InterPro" id="IPR039420">
    <property type="entry name" value="WalR-like"/>
</dbReference>
<dbReference type="SUPFAM" id="SSF46894">
    <property type="entry name" value="C-terminal effector domain of the bipartite response regulators"/>
    <property type="match status" value="1"/>
</dbReference>
<dbReference type="SUPFAM" id="SSF52172">
    <property type="entry name" value="CheY-like"/>
    <property type="match status" value="1"/>
</dbReference>
<dbReference type="EMBL" id="QBKT01000012">
    <property type="protein sequence ID" value="PTX58822.1"/>
    <property type="molecule type" value="Genomic_DNA"/>
</dbReference>
<name>A0A2T6BRY6_9FLAO</name>
<dbReference type="SMART" id="SM00421">
    <property type="entry name" value="HTH_LUXR"/>
    <property type="match status" value="1"/>
</dbReference>
<accession>A0A2T6BRY6</accession>
<evidence type="ECO:0000259" key="7">
    <source>
        <dbReference type="PROSITE" id="PS50110"/>
    </source>
</evidence>
<evidence type="ECO:0000313" key="8">
    <source>
        <dbReference type="EMBL" id="PTX58822.1"/>
    </source>
</evidence>
<evidence type="ECO:0000256" key="5">
    <source>
        <dbReference type="PROSITE-ProRule" id="PRU00169"/>
    </source>
</evidence>
<dbReference type="CDD" id="cd06170">
    <property type="entry name" value="LuxR_C_like"/>
    <property type="match status" value="1"/>
</dbReference>
<dbReference type="Proteomes" id="UP000244090">
    <property type="component" value="Unassembled WGS sequence"/>
</dbReference>
<dbReference type="AlphaFoldDB" id="A0A2T6BRY6"/>
<gene>
    <name evidence="8" type="ORF">C8N46_112130</name>
</gene>
<feature type="domain" description="Response regulatory" evidence="7">
    <location>
        <begin position="8"/>
        <end position="126"/>
    </location>
</feature>
<dbReference type="PROSITE" id="PS00622">
    <property type="entry name" value="HTH_LUXR_1"/>
    <property type="match status" value="1"/>
</dbReference>
<dbReference type="PROSITE" id="PS50043">
    <property type="entry name" value="HTH_LUXR_2"/>
    <property type="match status" value="1"/>
</dbReference>
<dbReference type="GO" id="GO:0006355">
    <property type="term" value="P:regulation of DNA-templated transcription"/>
    <property type="evidence" value="ECO:0007669"/>
    <property type="project" value="InterPro"/>
</dbReference>
<keyword evidence="1 5" id="KW-0597">Phosphoprotein</keyword>
<feature type="modified residue" description="4-aspartylphosphate" evidence="5">
    <location>
        <position position="61"/>
    </location>
</feature>
<dbReference type="Pfam" id="PF00196">
    <property type="entry name" value="GerE"/>
    <property type="match status" value="1"/>
</dbReference>
<evidence type="ECO:0000313" key="9">
    <source>
        <dbReference type="Proteomes" id="UP000244090"/>
    </source>
</evidence>
<dbReference type="OrthoDB" id="9797341at2"/>
<dbReference type="RefSeq" id="WP_108116688.1">
    <property type="nucleotide sequence ID" value="NZ_QBKT01000012.1"/>
</dbReference>
<dbReference type="InterPro" id="IPR001789">
    <property type="entry name" value="Sig_transdc_resp-reg_receiver"/>
</dbReference>
<sequence>MKNKTPIRIIIADDHKMFIDGLQSLLIKQAHIQVLGEASNGIEALSLIKENIDKVDIAVLDIDMPEKNGFEVLQEIQTLQLSVKTLILTMHDEGTIIKELMDAGANGYILKNRGKEEFVEALETIMNGDEYLKGDVLGNYIIANKIPEPKTVHLTKRELQVLRLLSEDHTSSEIAAKLNIATSTVDTYRRNLIEKTGVKTSLGLVKYAFDNKIL</sequence>
<dbReference type="CDD" id="cd17535">
    <property type="entry name" value="REC_NarL-like"/>
    <property type="match status" value="1"/>
</dbReference>
<proteinExistence type="predicted"/>
<evidence type="ECO:0000256" key="3">
    <source>
        <dbReference type="ARBA" id="ARBA00023125"/>
    </source>
</evidence>
<dbReference type="PANTHER" id="PTHR43214">
    <property type="entry name" value="TWO-COMPONENT RESPONSE REGULATOR"/>
    <property type="match status" value="1"/>
</dbReference>
<protein>
    <submittedName>
        <fullName evidence="8">LuxR family two component transcriptional regulator</fullName>
    </submittedName>
</protein>
<reference evidence="8 9" key="1">
    <citation type="submission" date="2018-04" db="EMBL/GenBank/DDBJ databases">
        <title>Genomic Encyclopedia of Archaeal and Bacterial Type Strains, Phase II (KMG-II): from individual species to whole genera.</title>
        <authorList>
            <person name="Goeker M."/>
        </authorList>
    </citation>
    <scope>NUCLEOTIDE SEQUENCE [LARGE SCALE GENOMIC DNA]</scope>
    <source>
        <strain evidence="8 9">DSM 25731</strain>
    </source>
</reference>
<dbReference type="GO" id="GO:0003677">
    <property type="term" value="F:DNA binding"/>
    <property type="evidence" value="ECO:0007669"/>
    <property type="project" value="UniProtKB-KW"/>
</dbReference>
<dbReference type="PRINTS" id="PR00038">
    <property type="entry name" value="HTHLUXR"/>
</dbReference>
<dbReference type="Pfam" id="PF00072">
    <property type="entry name" value="Response_reg"/>
    <property type="match status" value="1"/>
</dbReference>
<dbReference type="GO" id="GO:0000160">
    <property type="term" value="P:phosphorelay signal transduction system"/>
    <property type="evidence" value="ECO:0007669"/>
    <property type="project" value="InterPro"/>
</dbReference>
<dbReference type="InterPro" id="IPR011006">
    <property type="entry name" value="CheY-like_superfamily"/>
</dbReference>
<evidence type="ECO:0000259" key="6">
    <source>
        <dbReference type="PROSITE" id="PS50043"/>
    </source>
</evidence>
<feature type="domain" description="HTH luxR-type" evidence="6">
    <location>
        <begin position="147"/>
        <end position="212"/>
    </location>
</feature>
<organism evidence="8 9">
    <name type="scientific">Kordia periserrulae</name>
    <dbReference type="NCBI Taxonomy" id="701523"/>
    <lineage>
        <taxon>Bacteria</taxon>
        <taxon>Pseudomonadati</taxon>
        <taxon>Bacteroidota</taxon>
        <taxon>Flavobacteriia</taxon>
        <taxon>Flavobacteriales</taxon>
        <taxon>Flavobacteriaceae</taxon>
        <taxon>Kordia</taxon>
    </lineage>
</organism>
<evidence type="ECO:0000256" key="2">
    <source>
        <dbReference type="ARBA" id="ARBA00023015"/>
    </source>
</evidence>
<keyword evidence="2" id="KW-0805">Transcription regulation</keyword>
<keyword evidence="9" id="KW-1185">Reference proteome</keyword>
<evidence type="ECO:0000256" key="1">
    <source>
        <dbReference type="ARBA" id="ARBA00022553"/>
    </source>
</evidence>
<keyword evidence="3" id="KW-0238">DNA-binding</keyword>
<evidence type="ECO:0000256" key="4">
    <source>
        <dbReference type="ARBA" id="ARBA00023163"/>
    </source>
</evidence>
<dbReference type="InterPro" id="IPR058245">
    <property type="entry name" value="NreC/VraR/RcsB-like_REC"/>
</dbReference>
<dbReference type="PANTHER" id="PTHR43214:SF41">
    <property type="entry name" value="NITRATE_NITRITE RESPONSE REGULATOR PROTEIN NARP"/>
    <property type="match status" value="1"/>
</dbReference>
<dbReference type="Gene3D" id="3.40.50.2300">
    <property type="match status" value="1"/>
</dbReference>
<dbReference type="InterPro" id="IPR016032">
    <property type="entry name" value="Sig_transdc_resp-reg_C-effctor"/>
</dbReference>
<dbReference type="SMART" id="SM00448">
    <property type="entry name" value="REC"/>
    <property type="match status" value="1"/>
</dbReference>
<dbReference type="PROSITE" id="PS50110">
    <property type="entry name" value="RESPONSE_REGULATORY"/>
    <property type="match status" value="1"/>
</dbReference>
<comment type="caution">
    <text evidence="8">The sequence shown here is derived from an EMBL/GenBank/DDBJ whole genome shotgun (WGS) entry which is preliminary data.</text>
</comment>
<dbReference type="InterPro" id="IPR000792">
    <property type="entry name" value="Tscrpt_reg_LuxR_C"/>
</dbReference>